<dbReference type="EMBL" id="JARQWQ010000055">
    <property type="protein sequence ID" value="KAK2556495.1"/>
    <property type="molecule type" value="Genomic_DNA"/>
</dbReference>
<dbReference type="Proteomes" id="UP001249851">
    <property type="component" value="Unassembled WGS sequence"/>
</dbReference>
<organism evidence="1 2">
    <name type="scientific">Acropora cervicornis</name>
    <name type="common">Staghorn coral</name>
    <dbReference type="NCBI Taxonomy" id="6130"/>
    <lineage>
        <taxon>Eukaryota</taxon>
        <taxon>Metazoa</taxon>
        <taxon>Cnidaria</taxon>
        <taxon>Anthozoa</taxon>
        <taxon>Hexacorallia</taxon>
        <taxon>Scleractinia</taxon>
        <taxon>Astrocoeniina</taxon>
        <taxon>Acroporidae</taxon>
        <taxon>Acropora</taxon>
    </lineage>
</organism>
<sequence>MASLLLTGTRPKAKVLSNVCKAIINLFDHSFNAKLLWRKKTGHSMKSHSNTRWWSNWEVLKQVSNYFGDVLQFLEENVNLSYATRRNLLDIFENPQDLQDLLLKLAAVVDAGIHFVKSTYSLEGDSPLIFSSCEHLSAVAQAVGVGYYPCILAFAREIANGDAALQARTIDQAKACIQAVLNFFQENFISVQFRN</sequence>
<evidence type="ECO:0000313" key="1">
    <source>
        <dbReference type="EMBL" id="KAK2556495.1"/>
    </source>
</evidence>
<dbReference type="AlphaFoldDB" id="A0AAD9Q8W9"/>
<name>A0AAD9Q8W9_ACRCE</name>
<comment type="caution">
    <text evidence="1">The sequence shown here is derived from an EMBL/GenBank/DDBJ whole genome shotgun (WGS) entry which is preliminary data.</text>
</comment>
<reference evidence="1" key="2">
    <citation type="journal article" date="2023" name="Science">
        <title>Genomic signatures of disease resistance in endangered staghorn corals.</title>
        <authorList>
            <person name="Vollmer S.V."/>
            <person name="Selwyn J.D."/>
            <person name="Despard B.A."/>
            <person name="Roesel C.L."/>
        </authorList>
    </citation>
    <scope>NUCLEOTIDE SEQUENCE</scope>
    <source>
        <strain evidence="1">K2</strain>
    </source>
</reference>
<evidence type="ECO:0000313" key="2">
    <source>
        <dbReference type="Proteomes" id="UP001249851"/>
    </source>
</evidence>
<accession>A0AAD9Q8W9</accession>
<keyword evidence="2" id="KW-1185">Reference proteome</keyword>
<protein>
    <submittedName>
        <fullName evidence="1">Uncharacterized protein</fullName>
    </submittedName>
</protein>
<proteinExistence type="predicted"/>
<gene>
    <name evidence="1" type="ORF">P5673_021389</name>
</gene>
<reference evidence="1" key="1">
    <citation type="journal article" date="2023" name="G3 (Bethesda)">
        <title>Whole genome assembly and annotation of the endangered Caribbean coral Acropora cervicornis.</title>
        <authorList>
            <person name="Selwyn J.D."/>
            <person name="Vollmer S.V."/>
        </authorList>
    </citation>
    <scope>NUCLEOTIDE SEQUENCE</scope>
    <source>
        <strain evidence="1">K2</strain>
    </source>
</reference>